<dbReference type="SUPFAM" id="SSF51735">
    <property type="entry name" value="NAD(P)-binding Rossmann-fold domains"/>
    <property type="match status" value="1"/>
</dbReference>
<protein>
    <submittedName>
        <fullName evidence="3">SDR family oxidoreductase</fullName>
    </submittedName>
</protein>
<dbReference type="InterPro" id="IPR036291">
    <property type="entry name" value="NAD(P)-bd_dom_sf"/>
</dbReference>
<dbReference type="PRINTS" id="PR00081">
    <property type="entry name" value="GDHRDH"/>
</dbReference>
<gene>
    <name evidence="3" type="ORF">HHL24_39960</name>
</gene>
<name>A0A848IVY6_9BURK</name>
<dbReference type="Proteomes" id="UP000544134">
    <property type="component" value="Unassembled WGS sequence"/>
</dbReference>
<evidence type="ECO:0000256" key="1">
    <source>
        <dbReference type="ARBA" id="ARBA00006484"/>
    </source>
</evidence>
<keyword evidence="2" id="KW-0560">Oxidoreductase</keyword>
<dbReference type="PANTHER" id="PTHR43639:SF1">
    <property type="entry name" value="SHORT-CHAIN DEHYDROGENASE_REDUCTASE FAMILY PROTEIN"/>
    <property type="match status" value="1"/>
</dbReference>
<keyword evidence="4" id="KW-1185">Reference proteome</keyword>
<comment type="similarity">
    <text evidence="1">Belongs to the short-chain dehydrogenases/reductases (SDR) family.</text>
</comment>
<dbReference type="AlphaFoldDB" id="A0A848IVY6"/>
<evidence type="ECO:0000256" key="2">
    <source>
        <dbReference type="ARBA" id="ARBA00023002"/>
    </source>
</evidence>
<evidence type="ECO:0000313" key="3">
    <source>
        <dbReference type="EMBL" id="NMM04024.1"/>
    </source>
</evidence>
<evidence type="ECO:0000313" key="4">
    <source>
        <dbReference type="Proteomes" id="UP000544134"/>
    </source>
</evidence>
<dbReference type="Pfam" id="PF13561">
    <property type="entry name" value="adh_short_C2"/>
    <property type="match status" value="1"/>
</dbReference>
<proteinExistence type="inferred from homology"/>
<dbReference type="InterPro" id="IPR002347">
    <property type="entry name" value="SDR_fam"/>
</dbReference>
<accession>A0A848IVY6</accession>
<sequence length="267" mass="28163">MNFRRQNVQYADFENKVALVTGSSGGLGLRIAEKLAANGATVVINSRSKEKAEEAVAGLRAISDKVSYVLGDCGDYAAATRIAEGAAAINGGIDIVVSSGAQGSVSPMPFAEMTGAQLVEAFESRFFARVFPVHAAVPYLKVRGGSIVMVGTDAGRHPTPGESIVGAVGASVILMTKALAKEFSRWQIRVNSVSLTLTSDTPSWDRIFGQENFQNRLFSKLVERFPSGRAPTAEEVARVAVFLASEETAQVTGQTISVNGGLSFGGW</sequence>
<organism evidence="3 4">
    <name type="scientific">Paraburkholderia polaris</name>
    <dbReference type="NCBI Taxonomy" id="2728848"/>
    <lineage>
        <taxon>Bacteria</taxon>
        <taxon>Pseudomonadati</taxon>
        <taxon>Pseudomonadota</taxon>
        <taxon>Betaproteobacteria</taxon>
        <taxon>Burkholderiales</taxon>
        <taxon>Burkholderiaceae</taxon>
        <taxon>Paraburkholderia</taxon>
    </lineage>
</organism>
<dbReference type="EMBL" id="JABBGJ010000068">
    <property type="protein sequence ID" value="NMM04024.1"/>
    <property type="molecule type" value="Genomic_DNA"/>
</dbReference>
<dbReference type="PANTHER" id="PTHR43639">
    <property type="entry name" value="OXIDOREDUCTASE, SHORT-CHAIN DEHYDROGENASE/REDUCTASE FAMILY (AFU_ORTHOLOGUE AFUA_5G02870)"/>
    <property type="match status" value="1"/>
</dbReference>
<dbReference type="GO" id="GO:0016491">
    <property type="term" value="F:oxidoreductase activity"/>
    <property type="evidence" value="ECO:0007669"/>
    <property type="project" value="UniProtKB-KW"/>
</dbReference>
<reference evidence="3 4" key="1">
    <citation type="submission" date="2020-04" db="EMBL/GenBank/DDBJ databases">
        <title>Paraburkholderia sp. RP-4-7 isolated from soil.</title>
        <authorList>
            <person name="Dahal R.H."/>
        </authorList>
    </citation>
    <scope>NUCLEOTIDE SEQUENCE [LARGE SCALE GENOMIC DNA]</scope>
    <source>
        <strain evidence="3 4">RP-4-7</strain>
    </source>
</reference>
<comment type="caution">
    <text evidence="3">The sequence shown here is derived from an EMBL/GenBank/DDBJ whole genome shotgun (WGS) entry which is preliminary data.</text>
</comment>
<dbReference type="Gene3D" id="3.40.50.720">
    <property type="entry name" value="NAD(P)-binding Rossmann-like Domain"/>
    <property type="match status" value="1"/>
</dbReference>